<feature type="compositionally biased region" description="Low complexity" evidence="1">
    <location>
        <begin position="1"/>
        <end position="15"/>
    </location>
</feature>
<feature type="region of interest" description="Disordered" evidence="1">
    <location>
        <begin position="1"/>
        <end position="38"/>
    </location>
</feature>
<proteinExistence type="predicted"/>
<keyword evidence="3" id="KW-1185">Reference proteome</keyword>
<accession>A0A1N7RM59</accession>
<sequence>MSRRGALAATGAEAAGGDDADEADEAAGAGAGAGATAAHSVLHTHSKTLSTLEAIHAREKYIMHTVAVRRHPVAPACVTSRHA</sequence>
<name>A0A1N7RM59_9BURK</name>
<feature type="compositionally biased region" description="Acidic residues" evidence="1">
    <location>
        <begin position="16"/>
        <end position="25"/>
    </location>
</feature>
<evidence type="ECO:0000313" key="2">
    <source>
        <dbReference type="EMBL" id="SIT36186.1"/>
    </source>
</evidence>
<dbReference type="AlphaFoldDB" id="A0A1N7RM59"/>
<gene>
    <name evidence="2" type="ORF">BN2475_80017</name>
</gene>
<reference evidence="2 3" key="1">
    <citation type="submission" date="2016-12" db="EMBL/GenBank/DDBJ databases">
        <authorList>
            <person name="Song W.-J."/>
            <person name="Kurnit D.M."/>
        </authorList>
    </citation>
    <scope>NUCLEOTIDE SEQUENCE [LARGE SCALE GENOMIC DNA]</scope>
    <source>
        <strain evidence="2 3">STM7296</strain>
    </source>
</reference>
<organism evidence="2 3">
    <name type="scientific">Paraburkholderia ribeironis</name>
    <dbReference type="NCBI Taxonomy" id="1247936"/>
    <lineage>
        <taxon>Bacteria</taxon>
        <taxon>Pseudomonadati</taxon>
        <taxon>Pseudomonadota</taxon>
        <taxon>Betaproteobacteria</taxon>
        <taxon>Burkholderiales</taxon>
        <taxon>Burkholderiaceae</taxon>
        <taxon>Paraburkholderia</taxon>
    </lineage>
</organism>
<evidence type="ECO:0000256" key="1">
    <source>
        <dbReference type="SAM" id="MobiDB-lite"/>
    </source>
</evidence>
<dbReference type="EMBL" id="CYGX02000008">
    <property type="protein sequence ID" value="SIT36186.1"/>
    <property type="molecule type" value="Genomic_DNA"/>
</dbReference>
<evidence type="ECO:0000313" key="3">
    <source>
        <dbReference type="Proteomes" id="UP000187012"/>
    </source>
</evidence>
<dbReference type="Proteomes" id="UP000187012">
    <property type="component" value="Unassembled WGS sequence"/>
</dbReference>
<protein>
    <submittedName>
        <fullName evidence="2">Uncharacterized protein</fullName>
    </submittedName>
</protein>